<comment type="caution">
    <text evidence="3">The sequence shown here is derived from an EMBL/GenBank/DDBJ whole genome shotgun (WGS) entry which is preliminary data.</text>
</comment>
<reference evidence="3 4" key="1">
    <citation type="journal article" date="2018" name="BMC Genomics">
        <title>The genome of Naegleria lovaniensis, the basis for a comparative approach to unravel pathogenicity factors of the human pathogenic amoeba N. fowleri.</title>
        <authorList>
            <person name="Liechti N."/>
            <person name="Schurch N."/>
            <person name="Bruggmann R."/>
            <person name="Wittwer M."/>
        </authorList>
    </citation>
    <scope>NUCLEOTIDE SEQUENCE [LARGE SCALE GENOMIC DNA]</scope>
    <source>
        <strain evidence="3 4">ATCC 30569</strain>
    </source>
</reference>
<feature type="transmembrane region" description="Helical" evidence="2">
    <location>
        <begin position="21"/>
        <end position="41"/>
    </location>
</feature>
<dbReference type="GeneID" id="68097868"/>
<evidence type="ECO:0000256" key="2">
    <source>
        <dbReference type="SAM" id="Phobius"/>
    </source>
</evidence>
<dbReference type="Proteomes" id="UP000816034">
    <property type="component" value="Unassembled WGS sequence"/>
</dbReference>
<dbReference type="AlphaFoldDB" id="A0AA88GN18"/>
<organism evidence="3 4">
    <name type="scientific">Naegleria lovaniensis</name>
    <name type="common">Amoeba</name>
    <dbReference type="NCBI Taxonomy" id="51637"/>
    <lineage>
        <taxon>Eukaryota</taxon>
        <taxon>Discoba</taxon>
        <taxon>Heterolobosea</taxon>
        <taxon>Tetramitia</taxon>
        <taxon>Eutetramitia</taxon>
        <taxon>Vahlkampfiidae</taxon>
        <taxon>Naegleria</taxon>
    </lineage>
</organism>
<proteinExistence type="predicted"/>
<keyword evidence="4" id="KW-1185">Reference proteome</keyword>
<dbReference type="EMBL" id="PYSW02000024">
    <property type="protein sequence ID" value="KAG2382211.1"/>
    <property type="molecule type" value="Genomic_DNA"/>
</dbReference>
<sequence>MIKYFRCSNLRRKVRLNPSITAKYLLLDWIVKAIIIVLLVFGHPSLNHVQGLSLHALPLSSLSSLPLKNTPHSSGSATPRTVFKSSVQYQPMYTGMKVKLVGRQTKYFYIQVNDTERSDQQLVFTASVISSTKPDNRFSLSIDVDSCVITSSKYPINADLNRDNYQHSALFQNCKNIPYMYVDVSSDLAAQEYGKVQFGFEQKPYSDNTIIITIPSFLVPLLGLGFAAIVMVYAFVKKKMRQTINKIVDESQVPEEDDGKVDEKKKHKRDKIAHDNSHKNNTSQSIPPSQPPSAVTSRVQVTEVNQKGIAPPIREVVTNYSNEGIVNYVQPHVYQQQQHVIDQNMNFQPPIPYPIQNDNYIPQPIFNPIGMQGDYPPPPYPNTMNQAGMITSTTTTTVLVGPPIGDNNLSHIQPLEP</sequence>
<accession>A0AA88GN18</accession>
<name>A0AA88GN18_NAELO</name>
<feature type="region of interest" description="Disordered" evidence="1">
    <location>
        <begin position="252"/>
        <end position="300"/>
    </location>
</feature>
<evidence type="ECO:0000313" key="4">
    <source>
        <dbReference type="Proteomes" id="UP000816034"/>
    </source>
</evidence>
<gene>
    <name evidence="3" type="ORF">C9374_005413</name>
</gene>
<keyword evidence="2" id="KW-1133">Transmembrane helix</keyword>
<dbReference type="RefSeq" id="XP_044547890.1">
    <property type="nucleotide sequence ID" value="XM_044695161.1"/>
</dbReference>
<evidence type="ECO:0000313" key="3">
    <source>
        <dbReference type="EMBL" id="KAG2382211.1"/>
    </source>
</evidence>
<evidence type="ECO:0000256" key="1">
    <source>
        <dbReference type="SAM" id="MobiDB-lite"/>
    </source>
</evidence>
<keyword evidence="2" id="KW-0812">Transmembrane</keyword>
<protein>
    <submittedName>
        <fullName evidence="3">Uncharacterized protein</fullName>
    </submittedName>
</protein>
<feature type="transmembrane region" description="Helical" evidence="2">
    <location>
        <begin position="217"/>
        <end position="236"/>
    </location>
</feature>
<keyword evidence="2" id="KW-0472">Membrane</keyword>